<reference evidence="3" key="2">
    <citation type="journal article" date="2007" name="Science">
        <title>Draft genome sequence of the sexually transmitted pathogen Trichomonas vaginalis.</title>
        <authorList>
            <person name="Carlton J.M."/>
            <person name="Hirt R.P."/>
            <person name="Silva J.C."/>
            <person name="Delcher A.L."/>
            <person name="Schatz M."/>
            <person name="Zhao Q."/>
            <person name="Wortman J.R."/>
            <person name="Bidwell S.L."/>
            <person name="Alsmark U.C.M."/>
            <person name="Besteiro S."/>
            <person name="Sicheritz-Ponten T."/>
            <person name="Noel C.J."/>
            <person name="Dacks J.B."/>
            <person name="Foster P.G."/>
            <person name="Simillion C."/>
            <person name="Van de Peer Y."/>
            <person name="Miranda-Saavedra D."/>
            <person name="Barton G.J."/>
            <person name="Westrop G.D."/>
            <person name="Mueller S."/>
            <person name="Dessi D."/>
            <person name="Fiori P.L."/>
            <person name="Ren Q."/>
            <person name="Paulsen I."/>
            <person name="Zhang H."/>
            <person name="Bastida-Corcuera F.D."/>
            <person name="Simoes-Barbosa A."/>
            <person name="Brown M.T."/>
            <person name="Hayes R.D."/>
            <person name="Mukherjee M."/>
            <person name="Okumura C.Y."/>
            <person name="Schneider R."/>
            <person name="Smith A.J."/>
            <person name="Vanacova S."/>
            <person name="Villalvazo M."/>
            <person name="Haas B.J."/>
            <person name="Pertea M."/>
            <person name="Feldblyum T.V."/>
            <person name="Utterback T.R."/>
            <person name="Shu C.L."/>
            <person name="Osoegawa K."/>
            <person name="de Jong P.J."/>
            <person name="Hrdy I."/>
            <person name="Horvathova L."/>
            <person name="Zubacova Z."/>
            <person name="Dolezal P."/>
            <person name="Malik S.B."/>
            <person name="Logsdon J.M. Jr."/>
            <person name="Henze K."/>
            <person name="Gupta A."/>
            <person name="Wang C.C."/>
            <person name="Dunne R.L."/>
            <person name="Upcroft J.A."/>
            <person name="Upcroft P."/>
            <person name="White O."/>
            <person name="Salzberg S.L."/>
            <person name="Tang P."/>
            <person name="Chiu C.-H."/>
            <person name="Lee Y.-S."/>
            <person name="Embley T.M."/>
            <person name="Coombs G.H."/>
            <person name="Mottram J.C."/>
            <person name="Tachezy J."/>
            <person name="Fraser-Liggett C.M."/>
            <person name="Johnson P.J."/>
        </authorList>
    </citation>
    <scope>NUCLEOTIDE SEQUENCE [LARGE SCALE GENOMIC DNA]</scope>
    <source>
        <strain evidence="3">G3</strain>
    </source>
</reference>
<gene>
    <name evidence="3" type="ORF">TVAG_155980</name>
</gene>
<dbReference type="GO" id="GO:0031267">
    <property type="term" value="F:small GTPase binding"/>
    <property type="evidence" value="ECO:0000318"/>
    <property type="project" value="GO_Central"/>
</dbReference>
<dbReference type="InParanoid" id="A2FPC1"/>
<reference evidence="3" key="1">
    <citation type="submission" date="2006-10" db="EMBL/GenBank/DDBJ databases">
        <authorList>
            <person name="Amadeo P."/>
            <person name="Zhao Q."/>
            <person name="Wortman J."/>
            <person name="Fraser-Liggett C."/>
            <person name="Carlton J."/>
        </authorList>
    </citation>
    <scope>NUCLEOTIDE SEQUENCE</scope>
    <source>
        <strain evidence="3">G3</strain>
    </source>
</reference>
<keyword evidence="4" id="KW-1185">Reference proteome</keyword>
<dbReference type="VEuPathDB" id="TrichDB:TVAG_155980"/>
<sequence>MSVLAGDPIEIFEETNDWFLGTNLNTQRSGIFPKVCANFRKLPAINNKQYLAMPEDLLIYDSYLTLNVALQQYATLPASYVLQVFDSIQEIVQIYQSFEDKNQEQFIEFGHTSLGLKIKNIRDALGLPDTFRCGNYSPQTISSWGLDHYLSRCAFIPSHKPKPTEHVMIAAHVNIKNLVQPQQFRFALYSGHINYSPWASQQFSTILTPERPEVDLQFIQLDEYIFNSPLYVVIFIDNIKAATKDQPEQRIPRACASAQLKFRSNPYEKSITSQCTAYAYGNDYHPNLHTAIAISPHNLIHDSIAFSLDCTAFNGEYDMIQSNSAKNTFTVMPYKLPSIVSFNFNRSSLTFRFVNIEQDASRNSFMYIVRMLDASTNKFLPILPKKIQVDPKSAYTETEWHSLVIKGQKELTLDEVVTTDISNYTSKLDNLYLCIEFQRTGHIGKSLSAFGQSVIKLTDQNGAVKILGDGNYQIFPLSYKGSAQEIKDFNLDTAKAGKPIGTLTINSIINSVNFAPNKDINALLYCRPGTPIIPNLQALQTLKAGVWILFSKKIFEQICTLIVGNTEETQYALDSFFRLCYQVYGDIKADNYQSVLFEYINTELTQEKADASNYKAAYNQILAETTKLTAPDRKSDPTYNQTFLALPFIVGFCISLFDSAKGGSKPLFANKIGPIIKRISQFITDKDVPNQLINKLISNIHVIMEFLTKVYNYQQVATIFLEIYNSMGELKSDSPQEILDLKINLINGLASSTMWNEASAMSVLRPVFKTDINLIANDPKMEQKIIDALATIYFTSRNPYPLDFFDIISNYCEKTNKMEVQFFILSLIYQFPKNIPIESAMKSLSSPVIEPKLRLFLTIFFLQENKSRLNVLMKSQAKDPEAMMDIFKVCLESAYLAATPAGIPLDLQIQQKTYGFGANFSVLSDLLTELPSSQIASDALFGHIFHAYSYYQSESLRKMFFTIIDAMFQEKLKNPQLITMILPVLKQYSNLPHFSNISKIFTPYKNEHKQLGELCISALSTIKSTRLQQTKPNQYLLIESYLKLVELGKSLGSKEIIIQNLAQVAQLNEFYKSKIEQAFTLLQILDEIPISNDEKISIPGFEPKNGRLLWIEILRKVLNLFAEESLDEYGIDVLKTFREKVVNKFRHYELLPELYTLESQIYKNMLSGQRNYSKYYRVSFGGVSKVEEAGKTYIYRRPSTVPYAEFLTEMKTLFPDAVVIDRACNIQANAGKERLFISIDMVFPVTEEVEKDVLYHPDTNKPEFLLKWEESKNPYIFKAELQKVNDKDFTQEFHHTATTFPSPCSRCIISENIRKKVSPLEAICLQVIKETSKLNADENSGTSMKDINLDLLHLNGSIGALGKRGIIEAANQYLSANYMEQNPTQKKLCDEFKNLVKNLLGVINRRIEDLKQAADITNATFAKAFEAAKTSYDELYGKLADFLK</sequence>
<evidence type="ECO:0000259" key="2">
    <source>
        <dbReference type="PROSITE" id="PS51651"/>
    </source>
</evidence>
<dbReference type="PANTHER" id="PTHR45653">
    <property type="entry name" value="DEDICATOR OF CYTOKINESIS"/>
    <property type="match status" value="1"/>
</dbReference>
<dbReference type="GO" id="GO:0005085">
    <property type="term" value="F:guanyl-nucleotide exchange factor activity"/>
    <property type="evidence" value="ECO:0000318"/>
    <property type="project" value="GO_Central"/>
</dbReference>
<dbReference type="Proteomes" id="UP000001542">
    <property type="component" value="Unassembled WGS sequence"/>
</dbReference>
<dbReference type="EMBL" id="DS113923">
    <property type="protein sequence ID" value="EAX93234.1"/>
    <property type="molecule type" value="Genomic_DNA"/>
</dbReference>
<dbReference type="InterPro" id="IPR026791">
    <property type="entry name" value="DOCK"/>
</dbReference>
<evidence type="ECO:0000313" key="3">
    <source>
        <dbReference type="EMBL" id="EAX93234.1"/>
    </source>
</evidence>
<evidence type="ECO:0000313" key="4">
    <source>
        <dbReference type="Proteomes" id="UP000001542"/>
    </source>
</evidence>
<proteinExistence type="inferred from homology"/>
<dbReference type="InterPro" id="IPR027357">
    <property type="entry name" value="DOCKER_dom"/>
</dbReference>
<comment type="similarity">
    <text evidence="1">Belongs to the DOCK family.</text>
</comment>
<dbReference type="InterPro" id="IPR043162">
    <property type="entry name" value="DOCK_C_lobe_C"/>
</dbReference>
<organism evidence="3 4">
    <name type="scientific">Trichomonas vaginalis (strain ATCC PRA-98 / G3)</name>
    <dbReference type="NCBI Taxonomy" id="412133"/>
    <lineage>
        <taxon>Eukaryota</taxon>
        <taxon>Metamonada</taxon>
        <taxon>Parabasalia</taxon>
        <taxon>Trichomonadida</taxon>
        <taxon>Trichomonadidae</taxon>
        <taxon>Trichomonas</taxon>
    </lineage>
</organism>
<dbReference type="PANTHER" id="PTHR45653:SF10">
    <property type="entry name" value="MYOBLAST CITY, ISOFORM B"/>
    <property type="match status" value="1"/>
</dbReference>
<dbReference type="OrthoDB" id="18896at2759"/>
<dbReference type="SMR" id="A2FPC1"/>
<dbReference type="GO" id="GO:0005737">
    <property type="term" value="C:cytoplasm"/>
    <property type="evidence" value="ECO:0000318"/>
    <property type="project" value="GO_Central"/>
</dbReference>
<dbReference type="PROSITE" id="PS51651">
    <property type="entry name" value="DOCKER"/>
    <property type="match status" value="1"/>
</dbReference>
<dbReference type="Gene3D" id="1.20.58.740">
    <property type="match status" value="1"/>
</dbReference>
<dbReference type="GO" id="GO:0005886">
    <property type="term" value="C:plasma membrane"/>
    <property type="evidence" value="ECO:0000318"/>
    <property type="project" value="GO_Central"/>
</dbReference>
<dbReference type="GO" id="GO:0007264">
    <property type="term" value="P:small GTPase-mediated signal transduction"/>
    <property type="evidence" value="ECO:0007669"/>
    <property type="project" value="InterPro"/>
</dbReference>
<accession>A2FPC1</accession>
<feature type="domain" description="DOCKER" evidence="2">
    <location>
        <begin position="1048"/>
        <end position="1444"/>
    </location>
</feature>
<protein>
    <submittedName>
        <fullName evidence="3">SH3 domain containing protein</fullName>
    </submittedName>
</protein>
<dbReference type="Gene3D" id="1.25.40.410">
    <property type="match status" value="1"/>
</dbReference>
<name>A2FPC1_TRIV3</name>
<dbReference type="InterPro" id="IPR043161">
    <property type="entry name" value="DOCK_C_lobe_A"/>
</dbReference>
<dbReference type="VEuPathDB" id="TrichDB:TVAGG3_0497840"/>
<dbReference type="KEGG" id="tva:4750953"/>
<evidence type="ECO:0000256" key="1">
    <source>
        <dbReference type="PROSITE-ProRule" id="PRU00984"/>
    </source>
</evidence>